<dbReference type="RefSeq" id="WP_331809027.1">
    <property type="nucleotide sequence ID" value="NZ_JAZHOU010000001.1"/>
</dbReference>
<dbReference type="EC" id="1.1.1.133" evidence="3 6"/>
<dbReference type="EMBL" id="JAZHOU010000001">
    <property type="protein sequence ID" value="MEF3078236.1"/>
    <property type="molecule type" value="Genomic_DNA"/>
</dbReference>
<dbReference type="Proteomes" id="UP001356704">
    <property type="component" value="Unassembled WGS sequence"/>
</dbReference>
<evidence type="ECO:0000256" key="5">
    <source>
        <dbReference type="ARBA" id="ARBA00048200"/>
    </source>
</evidence>
<evidence type="ECO:0000256" key="3">
    <source>
        <dbReference type="ARBA" id="ARBA00012929"/>
    </source>
</evidence>
<dbReference type="NCBIfam" id="TIGR01214">
    <property type="entry name" value="rmlD"/>
    <property type="match status" value="1"/>
</dbReference>
<dbReference type="GO" id="GO:0008831">
    <property type="term" value="F:dTDP-4-dehydrorhamnose reductase activity"/>
    <property type="evidence" value="ECO:0007669"/>
    <property type="project" value="UniProtKB-EC"/>
</dbReference>
<reference evidence="8 9" key="1">
    <citation type="submission" date="2024-02" db="EMBL/GenBank/DDBJ databases">
        <title>Winogradskyella poriferorum JCM 12885.</title>
        <authorList>
            <person name="Zhang D.-F."/>
            <person name="Fu Z.-Y."/>
        </authorList>
    </citation>
    <scope>NUCLEOTIDE SEQUENCE [LARGE SCALE GENOMIC DNA]</scope>
    <source>
        <strain evidence="8 9">JCM 12885</strain>
    </source>
</reference>
<organism evidence="8 9">
    <name type="scientific">Winogradskyella poriferorum</name>
    <dbReference type="NCBI Taxonomy" id="307627"/>
    <lineage>
        <taxon>Bacteria</taxon>
        <taxon>Pseudomonadati</taxon>
        <taxon>Bacteroidota</taxon>
        <taxon>Flavobacteriia</taxon>
        <taxon>Flavobacteriales</taxon>
        <taxon>Flavobacteriaceae</taxon>
        <taxon>Winogradskyella</taxon>
    </lineage>
</organism>
<dbReference type="Gene3D" id="3.40.50.720">
    <property type="entry name" value="NAD(P)-binding Rossmann-like Domain"/>
    <property type="match status" value="1"/>
</dbReference>
<dbReference type="Gene3D" id="3.90.25.10">
    <property type="entry name" value="UDP-galactose 4-epimerase, domain 1"/>
    <property type="match status" value="1"/>
</dbReference>
<evidence type="ECO:0000313" key="8">
    <source>
        <dbReference type="EMBL" id="MEF3078236.1"/>
    </source>
</evidence>
<dbReference type="PANTHER" id="PTHR10491:SF4">
    <property type="entry name" value="METHIONINE ADENOSYLTRANSFERASE 2 SUBUNIT BETA"/>
    <property type="match status" value="1"/>
</dbReference>
<keyword evidence="6" id="KW-0521">NADP</keyword>
<comment type="function">
    <text evidence="6">Catalyzes the reduction of dTDP-6-deoxy-L-lyxo-4-hexulose to yield dTDP-L-rhamnose.</text>
</comment>
<dbReference type="InterPro" id="IPR005913">
    <property type="entry name" value="dTDP_dehydrorham_reduct"/>
</dbReference>
<sequence length="287" mass="32718">MTKVAVFGANGQLGQTLQNQAHNQIESYEFFNKEEADITNRDQIHKIFSNNSFKYCINCAAYTNVDGAEQNKDIAFKINSEGVNNLSEICKKHNVILIHISTDYVFEGKATLPYKTTDKPNPINQYGKSKLDGECHVQKQLEKYYIIRTSWLYSPYGKNFVKTILSKVKEDIDLKITTEEEGTPTSCIDLSNFIISIIEKGDVPYGIYNFSAKGSTNWYLFAVEVARNVFPNNVSKISPTSSYKTLANRPKYSVLNLEKTELIYQNLKDWKESLKTVIQEIKKDAVL</sequence>
<dbReference type="CDD" id="cd05254">
    <property type="entry name" value="dTDP_HR_like_SDR_e"/>
    <property type="match status" value="1"/>
</dbReference>
<dbReference type="Pfam" id="PF04321">
    <property type="entry name" value="RmlD_sub_bind"/>
    <property type="match status" value="1"/>
</dbReference>
<comment type="caution">
    <text evidence="8">The sequence shown here is derived from an EMBL/GenBank/DDBJ whole genome shotgun (WGS) entry which is preliminary data.</text>
</comment>
<feature type="domain" description="RmlD-like substrate binding" evidence="7">
    <location>
        <begin position="3"/>
        <end position="281"/>
    </location>
</feature>
<proteinExistence type="inferred from homology"/>
<evidence type="ECO:0000256" key="1">
    <source>
        <dbReference type="ARBA" id="ARBA00004781"/>
    </source>
</evidence>
<keyword evidence="9" id="KW-1185">Reference proteome</keyword>
<evidence type="ECO:0000256" key="4">
    <source>
        <dbReference type="ARBA" id="ARBA00017099"/>
    </source>
</evidence>
<accession>A0ABU7W2P9</accession>
<protein>
    <recommendedName>
        <fullName evidence="4 6">dTDP-4-dehydrorhamnose reductase</fullName>
        <ecNumber evidence="3 6">1.1.1.133</ecNumber>
    </recommendedName>
</protein>
<comment type="pathway">
    <text evidence="1 6">Carbohydrate biosynthesis; dTDP-L-rhamnose biosynthesis.</text>
</comment>
<comment type="catalytic activity">
    <reaction evidence="5">
        <text>dTDP-beta-L-rhamnose + NADP(+) = dTDP-4-dehydro-beta-L-rhamnose + NADPH + H(+)</text>
        <dbReference type="Rhea" id="RHEA:21796"/>
        <dbReference type="ChEBI" id="CHEBI:15378"/>
        <dbReference type="ChEBI" id="CHEBI:57510"/>
        <dbReference type="ChEBI" id="CHEBI:57783"/>
        <dbReference type="ChEBI" id="CHEBI:58349"/>
        <dbReference type="ChEBI" id="CHEBI:62830"/>
        <dbReference type="EC" id="1.1.1.133"/>
    </reaction>
</comment>
<gene>
    <name evidence="8" type="primary">rfbD</name>
    <name evidence="8" type="ORF">V1468_04395</name>
</gene>
<evidence type="ECO:0000259" key="7">
    <source>
        <dbReference type="Pfam" id="PF04321"/>
    </source>
</evidence>
<evidence type="ECO:0000256" key="6">
    <source>
        <dbReference type="RuleBase" id="RU364082"/>
    </source>
</evidence>
<dbReference type="InterPro" id="IPR029903">
    <property type="entry name" value="RmlD-like-bd"/>
</dbReference>
<evidence type="ECO:0000256" key="2">
    <source>
        <dbReference type="ARBA" id="ARBA00010944"/>
    </source>
</evidence>
<dbReference type="InterPro" id="IPR036291">
    <property type="entry name" value="NAD(P)-bd_dom_sf"/>
</dbReference>
<evidence type="ECO:0000313" key="9">
    <source>
        <dbReference type="Proteomes" id="UP001356704"/>
    </source>
</evidence>
<dbReference type="SUPFAM" id="SSF51735">
    <property type="entry name" value="NAD(P)-binding Rossmann-fold domains"/>
    <property type="match status" value="1"/>
</dbReference>
<keyword evidence="6 8" id="KW-0560">Oxidoreductase</keyword>
<comment type="similarity">
    <text evidence="2 6">Belongs to the dTDP-4-dehydrorhamnose reductase family.</text>
</comment>
<name>A0ABU7W2P9_9FLAO</name>
<dbReference type="PANTHER" id="PTHR10491">
    <property type="entry name" value="DTDP-4-DEHYDRORHAMNOSE REDUCTASE"/>
    <property type="match status" value="1"/>
</dbReference>